<protein>
    <submittedName>
        <fullName evidence="1">Uncharacterized protein</fullName>
    </submittedName>
</protein>
<accession>A0A8J2L0X4</accession>
<dbReference type="EMBL" id="CAJVCH010291144">
    <property type="protein sequence ID" value="CAG7785194.1"/>
    <property type="molecule type" value="Genomic_DNA"/>
</dbReference>
<proteinExistence type="predicted"/>
<gene>
    <name evidence="1" type="ORF">AFUS01_LOCUS23833</name>
</gene>
<keyword evidence="2" id="KW-1185">Reference proteome</keyword>
<feature type="non-terminal residue" evidence="1">
    <location>
        <position position="1"/>
    </location>
</feature>
<comment type="caution">
    <text evidence="1">The sequence shown here is derived from an EMBL/GenBank/DDBJ whole genome shotgun (WGS) entry which is preliminary data.</text>
</comment>
<evidence type="ECO:0000313" key="1">
    <source>
        <dbReference type="EMBL" id="CAG7785194.1"/>
    </source>
</evidence>
<dbReference type="Proteomes" id="UP000708208">
    <property type="component" value="Unassembled WGS sequence"/>
</dbReference>
<organism evidence="1 2">
    <name type="scientific">Allacma fusca</name>
    <dbReference type="NCBI Taxonomy" id="39272"/>
    <lineage>
        <taxon>Eukaryota</taxon>
        <taxon>Metazoa</taxon>
        <taxon>Ecdysozoa</taxon>
        <taxon>Arthropoda</taxon>
        <taxon>Hexapoda</taxon>
        <taxon>Collembola</taxon>
        <taxon>Symphypleona</taxon>
        <taxon>Sminthuridae</taxon>
        <taxon>Allacma</taxon>
    </lineage>
</organism>
<dbReference type="AlphaFoldDB" id="A0A8J2L0X4"/>
<evidence type="ECO:0000313" key="2">
    <source>
        <dbReference type="Proteomes" id="UP000708208"/>
    </source>
</evidence>
<name>A0A8J2L0X4_9HEXA</name>
<sequence>IETDNTIRISKFREIVHDYPKKVRNVMIPEVVQCHKLIKKHTLRNLDETCSSMMPILRCISKMARKHCDVGDYGIFLTPD</sequence>
<reference evidence="1" key="1">
    <citation type="submission" date="2021-06" db="EMBL/GenBank/DDBJ databases">
        <authorList>
            <person name="Hodson N. C."/>
            <person name="Mongue J. A."/>
            <person name="Jaron S. K."/>
        </authorList>
    </citation>
    <scope>NUCLEOTIDE SEQUENCE</scope>
</reference>